<dbReference type="RefSeq" id="WP_378194196.1">
    <property type="nucleotide sequence ID" value="NZ_JBHLZP010000006.1"/>
</dbReference>
<comment type="caution">
    <text evidence="1">The sequence shown here is derived from an EMBL/GenBank/DDBJ whole genome shotgun (WGS) entry which is preliminary data.</text>
</comment>
<protein>
    <submittedName>
        <fullName evidence="1">DUF6624 domain-containing protein</fullName>
    </submittedName>
</protein>
<proteinExistence type="predicted"/>
<gene>
    <name evidence="1" type="ORF">ACFFNX_02210</name>
</gene>
<name>A0ABV5Y8I5_9ACTN</name>
<keyword evidence="2" id="KW-1185">Reference proteome</keyword>
<evidence type="ECO:0000313" key="2">
    <source>
        <dbReference type="Proteomes" id="UP001589627"/>
    </source>
</evidence>
<dbReference type="EMBL" id="JBHLZP010000006">
    <property type="protein sequence ID" value="MFB9831003.1"/>
    <property type="molecule type" value="Genomic_DNA"/>
</dbReference>
<organism evidence="1 2">
    <name type="scientific">Actinoallomurus acaciae</name>
    <dbReference type="NCBI Taxonomy" id="502577"/>
    <lineage>
        <taxon>Bacteria</taxon>
        <taxon>Bacillati</taxon>
        <taxon>Actinomycetota</taxon>
        <taxon>Actinomycetes</taxon>
        <taxon>Streptosporangiales</taxon>
        <taxon>Thermomonosporaceae</taxon>
        <taxon>Actinoallomurus</taxon>
    </lineage>
</organism>
<dbReference type="InterPro" id="IPR046732">
    <property type="entry name" value="DUF6624"/>
</dbReference>
<reference evidence="1 2" key="1">
    <citation type="submission" date="2024-09" db="EMBL/GenBank/DDBJ databases">
        <authorList>
            <person name="Sun Q."/>
            <person name="Mori K."/>
        </authorList>
    </citation>
    <scope>NUCLEOTIDE SEQUENCE [LARGE SCALE GENOMIC DNA]</scope>
    <source>
        <strain evidence="1 2">TBRC 0563</strain>
    </source>
</reference>
<dbReference type="Proteomes" id="UP001589627">
    <property type="component" value="Unassembled WGS sequence"/>
</dbReference>
<accession>A0ABV5Y8I5</accession>
<evidence type="ECO:0000313" key="1">
    <source>
        <dbReference type="EMBL" id="MFB9831003.1"/>
    </source>
</evidence>
<dbReference type="Pfam" id="PF20329">
    <property type="entry name" value="DUF6624"/>
    <property type="match status" value="1"/>
</dbReference>
<sequence>MDLAELASELLRRRDLDQEVRKNAPGGRWTEQEREQARVVDADNTRWLAAVAAEYGWPRISDVGLDAAHAAWLIAQHADADPVQQRIFLALMRDAVADGEARLKDLAYLEDRCLRNVDQPQLYGTQLVLADDGEIAPAPLAEPQAVDERRAAVGLGSLADYLKLVRDHNQ</sequence>